<reference evidence="1 2" key="1">
    <citation type="submission" date="2013-11" db="EMBL/GenBank/DDBJ databases">
        <title>Metagenomic analysis of a methanogenic consortium involved in long chain n-alkane degradation.</title>
        <authorList>
            <person name="Davidova I.A."/>
            <person name="Callaghan A.V."/>
            <person name="Wawrik B."/>
            <person name="Pruitt S."/>
            <person name="Marks C."/>
            <person name="Duncan K.E."/>
            <person name="Suflita J.M."/>
        </authorList>
    </citation>
    <scope>NUCLEOTIDE SEQUENCE [LARGE SCALE GENOMIC DNA]</scope>
    <source>
        <strain evidence="1 2">SPR</strain>
    </source>
</reference>
<sequence>MKRKHVSWTGLMEQLDRARRYLERMQQACSSVPYRRDASDYYADDVYSFFVHCYHVRDWLIRLGLAPADAVDRYVNDNLELSICADLCNGMKHCRLDRKRTSSQPYVGGHRLSGSGRVMNPQDGVIEPANLQCLFEVHAEGEYYDALWLARRCMALWDQFIASLPDAS</sequence>
<dbReference type="InParanoid" id="A0A0D2HJI0"/>
<comment type="caution">
    <text evidence="1">The sequence shown here is derived from an EMBL/GenBank/DDBJ whole genome shotgun (WGS) entry which is preliminary data.</text>
</comment>
<keyword evidence="2" id="KW-1185">Reference proteome</keyword>
<accession>A0A0D2HJI0</accession>
<dbReference type="EMBL" id="AZAC01000081">
    <property type="protein sequence ID" value="KIX10818.1"/>
    <property type="molecule type" value="Genomic_DNA"/>
</dbReference>
<evidence type="ECO:0000313" key="1">
    <source>
        <dbReference type="EMBL" id="KIX10818.1"/>
    </source>
</evidence>
<gene>
    <name evidence="1" type="ORF">X474_27605</name>
</gene>
<evidence type="ECO:0000313" key="2">
    <source>
        <dbReference type="Proteomes" id="UP000032233"/>
    </source>
</evidence>
<dbReference type="AlphaFoldDB" id="A0A0D2HJI0"/>
<proteinExistence type="predicted"/>
<dbReference type="PATRIC" id="fig|1429043.3.peg.5863"/>
<protein>
    <submittedName>
        <fullName evidence="1">Uncharacterized protein</fullName>
    </submittedName>
</protein>
<organism evidence="1 2">
    <name type="scientific">Dethiosulfatarculus sandiegensis</name>
    <dbReference type="NCBI Taxonomy" id="1429043"/>
    <lineage>
        <taxon>Bacteria</taxon>
        <taxon>Pseudomonadati</taxon>
        <taxon>Thermodesulfobacteriota</taxon>
        <taxon>Desulfarculia</taxon>
        <taxon>Desulfarculales</taxon>
        <taxon>Desulfarculaceae</taxon>
        <taxon>Dethiosulfatarculus</taxon>
    </lineage>
</organism>
<name>A0A0D2HJI0_9BACT</name>
<dbReference type="Proteomes" id="UP000032233">
    <property type="component" value="Unassembled WGS sequence"/>
</dbReference>